<comment type="caution">
    <text evidence="2">The sequence shown here is derived from an EMBL/GenBank/DDBJ whole genome shotgun (WGS) entry which is preliminary data.</text>
</comment>
<gene>
    <name evidence="2" type="ORF">CTEN210_07302</name>
</gene>
<feature type="domain" description="Nascent polypeptide-associated complex subunit alpha-like UBA" evidence="1">
    <location>
        <begin position="49"/>
        <end position="75"/>
    </location>
</feature>
<evidence type="ECO:0000259" key="1">
    <source>
        <dbReference type="Pfam" id="PF19026"/>
    </source>
</evidence>
<sequence length="101" mass="10749">MAADEAKQLDSVTDRIADKESMDANKATAAMSSLNAKKVDGLKDDLSAIQVSKEDIDLIVDELEVTDDEAEKALKCVIAEGLVNDDKSAVGEALRRLVSGL</sequence>
<evidence type="ECO:0000313" key="3">
    <source>
        <dbReference type="Proteomes" id="UP001054902"/>
    </source>
</evidence>
<accession>A0AAD3CTE1</accession>
<dbReference type="Proteomes" id="UP001054902">
    <property type="component" value="Unassembled WGS sequence"/>
</dbReference>
<dbReference type="EMBL" id="BLLK01000040">
    <property type="protein sequence ID" value="GFH50826.1"/>
    <property type="molecule type" value="Genomic_DNA"/>
</dbReference>
<protein>
    <recommendedName>
        <fullName evidence="1">Nascent polypeptide-associated complex subunit alpha-like UBA domain-containing protein</fullName>
    </recommendedName>
</protein>
<dbReference type="Pfam" id="PF19026">
    <property type="entry name" value="UBA_HYPK"/>
    <property type="match status" value="1"/>
</dbReference>
<dbReference type="AlphaFoldDB" id="A0AAD3CTE1"/>
<reference evidence="2 3" key="1">
    <citation type="journal article" date="2021" name="Sci. Rep.">
        <title>The genome of the diatom Chaetoceros tenuissimus carries an ancient integrated fragment of an extant virus.</title>
        <authorList>
            <person name="Hongo Y."/>
            <person name="Kimura K."/>
            <person name="Takaki Y."/>
            <person name="Yoshida Y."/>
            <person name="Baba S."/>
            <person name="Kobayashi G."/>
            <person name="Nagasaki K."/>
            <person name="Hano T."/>
            <person name="Tomaru Y."/>
        </authorList>
    </citation>
    <scope>NUCLEOTIDE SEQUENCE [LARGE SCALE GENOMIC DNA]</scope>
    <source>
        <strain evidence="2 3">NIES-3715</strain>
    </source>
</reference>
<name>A0AAD3CTE1_9STRA</name>
<dbReference type="InterPro" id="IPR044034">
    <property type="entry name" value="NAC-like_UBA"/>
</dbReference>
<evidence type="ECO:0000313" key="2">
    <source>
        <dbReference type="EMBL" id="GFH50826.1"/>
    </source>
</evidence>
<organism evidence="2 3">
    <name type="scientific">Chaetoceros tenuissimus</name>
    <dbReference type="NCBI Taxonomy" id="426638"/>
    <lineage>
        <taxon>Eukaryota</taxon>
        <taxon>Sar</taxon>
        <taxon>Stramenopiles</taxon>
        <taxon>Ochrophyta</taxon>
        <taxon>Bacillariophyta</taxon>
        <taxon>Coscinodiscophyceae</taxon>
        <taxon>Chaetocerotophycidae</taxon>
        <taxon>Chaetocerotales</taxon>
        <taxon>Chaetocerotaceae</taxon>
        <taxon>Chaetoceros</taxon>
    </lineage>
</organism>
<proteinExistence type="predicted"/>
<keyword evidence="3" id="KW-1185">Reference proteome</keyword>